<evidence type="ECO:0000313" key="3">
    <source>
        <dbReference type="EMBL" id="CAK9001128.1"/>
    </source>
</evidence>
<organism evidence="3 4">
    <name type="scientific">Durusdinium trenchii</name>
    <dbReference type="NCBI Taxonomy" id="1381693"/>
    <lineage>
        <taxon>Eukaryota</taxon>
        <taxon>Sar</taxon>
        <taxon>Alveolata</taxon>
        <taxon>Dinophyceae</taxon>
        <taxon>Suessiales</taxon>
        <taxon>Symbiodiniaceae</taxon>
        <taxon>Durusdinium</taxon>
    </lineage>
</organism>
<dbReference type="InterPro" id="IPR027417">
    <property type="entry name" value="P-loop_NTPase"/>
</dbReference>
<proteinExistence type="predicted"/>
<dbReference type="PROSITE" id="PS51419">
    <property type="entry name" value="RAB"/>
    <property type="match status" value="1"/>
</dbReference>
<dbReference type="SMART" id="SM00174">
    <property type="entry name" value="RHO"/>
    <property type="match status" value="1"/>
</dbReference>
<accession>A0ABP0IEU2</accession>
<dbReference type="InterPro" id="IPR001806">
    <property type="entry name" value="Small_GTPase"/>
</dbReference>
<feature type="compositionally biased region" description="Polar residues" evidence="2">
    <location>
        <begin position="135"/>
        <end position="144"/>
    </location>
</feature>
<evidence type="ECO:0000256" key="1">
    <source>
        <dbReference type="ARBA" id="ARBA00022741"/>
    </source>
</evidence>
<evidence type="ECO:0000256" key="2">
    <source>
        <dbReference type="SAM" id="MobiDB-lite"/>
    </source>
</evidence>
<dbReference type="NCBIfam" id="TIGR00231">
    <property type="entry name" value="small_GTP"/>
    <property type="match status" value="1"/>
</dbReference>
<dbReference type="InterPro" id="IPR005225">
    <property type="entry name" value="Small_GTP-bd"/>
</dbReference>
<sequence length="226" mass="24388">MSQKHFGPFKIVILGEGRVGKTSLLRRYVSQSFDSDEASTQSAAYLDKVLQLRGTQVQLSLWDTAGQERFHALAPIYYRDADGALLVYDVTEPESFRRVAKWVEELQVAGPQCALAIVGNKCDLQSQVAVYESQTMGSKPTKNTAEPPARVPKADAESYARSINARHSVASAKLGHGVEETFGALVEDVLTSKATRSGAGGGRRTRGTIVVAEDEPAQRKGCCGGN</sequence>
<dbReference type="SMART" id="SM00173">
    <property type="entry name" value="RAS"/>
    <property type="match status" value="1"/>
</dbReference>
<feature type="region of interest" description="Disordered" evidence="2">
    <location>
        <begin position="135"/>
        <end position="157"/>
    </location>
</feature>
<keyword evidence="1" id="KW-0547">Nucleotide-binding</keyword>
<evidence type="ECO:0000313" key="4">
    <source>
        <dbReference type="Proteomes" id="UP001642464"/>
    </source>
</evidence>
<evidence type="ECO:0008006" key="5">
    <source>
        <dbReference type="Google" id="ProtNLM"/>
    </source>
</evidence>
<name>A0ABP0IEU2_9DINO</name>
<dbReference type="PROSITE" id="PS51420">
    <property type="entry name" value="RHO"/>
    <property type="match status" value="1"/>
</dbReference>
<dbReference type="PROSITE" id="PS51421">
    <property type="entry name" value="RAS"/>
    <property type="match status" value="1"/>
</dbReference>
<reference evidence="3 4" key="1">
    <citation type="submission" date="2024-02" db="EMBL/GenBank/DDBJ databases">
        <authorList>
            <person name="Chen Y."/>
            <person name="Shah S."/>
            <person name="Dougan E. K."/>
            <person name="Thang M."/>
            <person name="Chan C."/>
        </authorList>
    </citation>
    <scope>NUCLEOTIDE SEQUENCE [LARGE SCALE GENOMIC DNA]</scope>
</reference>
<gene>
    <name evidence="3" type="ORF">SCF082_LOCUS6792</name>
</gene>
<keyword evidence="4" id="KW-1185">Reference proteome</keyword>
<dbReference type="SUPFAM" id="SSF52540">
    <property type="entry name" value="P-loop containing nucleoside triphosphate hydrolases"/>
    <property type="match status" value="1"/>
</dbReference>
<dbReference type="SMART" id="SM00176">
    <property type="entry name" value="RAN"/>
    <property type="match status" value="1"/>
</dbReference>
<dbReference type="PRINTS" id="PR00449">
    <property type="entry name" value="RASTRNSFRMNG"/>
</dbReference>
<dbReference type="SMART" id="SM00175">
    <property type="entry name" value="RAB"/>
    <property type="match status" value="1"/>
</dbReference>
<dbReference type="PANTHER" id="PTHR47978">
    <property type="match status" value="1"/>
</dbReference>
<protein>
    <recommendedName>
        <fullName evidence="5">Ras-related protein Rab-21</fullName>
    </recommendedName>
</protein>
<dbReference type="Gene3D" id="3.40.50.300">
    <property type="entry name" value="P-loop containing nucleotide triphosphate hydrolases"/>
    <property type="match status" value="1"/>
</dbReference>
<dbReference type="Pfam" id="PF00071">
    <property type="entry name" value="Ras"/>
    <property type="match status" value="1"/>
</dbReference>
<comment type="caution">
    <text evidence="3">The sequence shown here is derived from an EMBL/GenBank/DDBJ whole genome shotgun (WGS) entry which is preliminary data.</text>
</comment>
<dbReference type="EMBL" id="CAXAMM010003758">
    <property type="protein sequence ID" value="CAK9001128.1"/>
    <property type="molecule type" value="Genomic_DNA"/>
</dbReference>
<dbReference type="Proteomes" id="UP001642464">
    <property type="component" value="Unassembled WGS sequence"/>
</dbReference>